<dbReference type="InterPro" id="IPR036249">
    <property type="entry name" value="Thioredoxin-like_sf"/>
</dbReference>
<dbReference type="Gene3D" id="1.20.1050.10">
    <property type="match status" value="1"/>
</dbReference>
<sequence>MADGNQEMKLYSHPMSSCSRRVRLALNLKGLSSIPSFCIRFHSKFLTYITESHFLVTEIRSRICYEPVLKTNLSMYVISGLKYDCINILSIGDPEILKVNPMGFVPALVDGTTVVADSYAIFLYLEEKYPQHALLPQDIMKKSINYQVASIVSSSIQPLQNTSLVHSIGEIVSPDEKLPWAQYHIRKGFIALEKLLANHAGKYATGDEIYLADLYLAFQLDNAINRFNLDMTEFPLLLKLHKMYHQTPSFQQIFTESLEQNIDKSLFNFTKPQEA</sequence>
<evidence type="ECO:0008006" key="6">
    <source>
        <dbReference type="Google" id="ProtNLM"/>
    </source>
</evidence>
<dbReference type="Pfam" id="PF14497">
    <property type="entry name" value="GST_C_3"/>
    <property type="match status" value="1"/>
</dbReference>
<dbReference type="InterPro" id="IPR010987">
    <property type="entry name" value="Glutathione-S-Trfase_C-like"/>
</dbReference>
<dbReference type="GO" id="GO:0004364">
    <property type="term" value="F:glutathione transferase activity"/>
    <property type="evidence" value="ECO:0007669"/>
    <property type="project" value="TreeGrafter"/>
</dbReference>
<dbReference type="CDD" id="cd03191">
    <property type="entry name" value="GST_C_Zeta"/>
    <property type="match status" value="1"/>
</dbReference>
<evidence type="ECO:0000313" key="4">
    <source>
        <dbReference type="EMBL" id="KAK9062235.1"/>
    </source>
</evidence>
<feature type="domain" description="GST N-terminal" evidence="2">
    <location>
        <begin position="6"/>
        <end position="133"/>
    </location>
</feature>
<name>A0AAP0GX85_9ASTR</name>
<dbReference type="PANTHER" id="PTHR42673">
    <property type="entry name" value="MALEYLACETOACETATE ISOMERASE"/>
    <property type="match status" value="1"/>
</dbReference>
<dbReference type="AlphaFoldDB" id="A0AAP0GX85"/>
<comment type="caution">
    <text evidence="4">The sequence shown here is derived from an EMBL/GenBank/DDBJ whole genome shotgun (WGS) entry which is preliminary data.</text>
</comment>
<evidence type="ECO:0000256" key="1">
    <source>
        <dbReference type="ARBA" id="ARBA00010007"/>
    </source>
</evidence>
<organism evidence="4 5">
    <name type="scientific">Deinandra increscens subsp. villosa</name>
    <dbReference type="NCBI Taxonomy" id="3103831"/>
    <lineage>
        <taxon>Eukaryota</taxon>
        <taxon>Viridiplantae</taxon>
        <taxon>Streptophyta</taxon>
        <taxon>Embryophyta</taxon>
        <taxon>Tracheophyta</taxon>
        <taxon>Spermatophyta</taxon>
        <taxon>Magnoliopsida</taxon>
        <taxon>eudicotyledons</taxon>
        <taxon>Gunneridae</taxon>
        <taxon>Pentapetalae</taxon>
        <taxon>asterids</taxon>
        <taxon>campanulids</taxon>
        <taxon>Asterales</taxon>
        <taxon>Asteraceae</taxon>
        <taxon>Asteroideae</taxon>
        <taxon>Heliantheae alliance</taxon>
        <taxon>Madieae</taxon>
        <taxon>Madiinae</taxon>
        <taxon>Deinandra</taxon>
    </lineage>
</organism>
<protein>
    <recommendedName>
        <fullName evidence="6">Glutathione transferase</fullName>
    </recommendedName>
</protein>
<reference evidence="4 5" key="1">
    <citation type="submission" date="2024-04" db="EMBL/GenBank/DDBJ databases">
        <title>The reference genome of an endangered Asteraceae, Deinandra increscens subsp. villosa, native to the Central Coast of California.</title>
        <authorList>
            <person name="Guilliams M."/>
            <person name="Hasenstab-Lehman K."/>
            <person name="Meyer R."/>
            <person name="Mcevoy S."/>
        </authorList>
    </citation>
    <scope>NUCLEOTIDE SEQUENCE [LARGE SCALE GENOMIC DNA]</scope>
    <source>
        <tissue evidence="4">Leaf</tissue>
    </source>
</reference>
<dbReference type="InterPro" id="IPR040079">
    <property type="entry name" value="Glutathione_S-Trfase"/>
</dbReference>
<evidence type="ECO:0000259" key="3">
    <source>
        <dbReference type="PROSITE" id="PS50405"/>
    </source>
</evidence>
<dbReference type="GO" id="GO:0006559">
    <property type="term" value="P:L-phenylalanine catabolic process"/>
    <property type="evidence" value="ECO:0007669"/>
    <property type="project" value="TreeGrafter"/>
</dbReference>
<dbReference type="FunFam" id="1.20.1050.10:FF:000017">
    <property type="entry name" value="Maleylacetoacetate isomerase"/>
    <property type="match status" value="1"/>
</dbReference>
<dbReference type="SUPFAM" id="SSF47616">
    <property type="entry name" value="GST C-terminal domain-like"/>
    <property type="match status" value="1"/>
</dbReference>
<dbReference type="GO" id="GO:0016034">
    <property type="term" value="F:maleylacetoacetate isomerase activity"/>
    <property type="evidence" value="ECO:0007669"/>
    <property type="project" value="TreeGrafter"/>
</dbReference>
<dbReference type="SFLD" id="SFLDG00358">
    <property type="entry name" value="Main_(cytGST)"/>
    <property type="match status" value="1"/>
</dbReference>
<dbReference type="GO" id="GO:0006749">
    <property type="term" value="P:glutathione metabolic process"/>
    <property type="evidence" value="ECO:0007669"/>
    <property type="project" value="TreeGrafter"/>
</dbReference>
<dbReference type="InterPro" id="IPR034330">
    <property type="entry name" value="GST_Zeta_C"/>
</dbReference>
<proteinExistence type="inferred from homology"/>
<dbReference type="Pfam" id="PF13417">
    <property type="entry name" value="GST_N_3"/>
    <property type="match status" value="1"/>
</dbReference>
<gene>
    <name evidence="4" type="ORF">SSX86_019421</name>
</gene>
<feature type="domain" description="GST C-terminal" evidence="3">
    <location>
        <begin position="138"/>
        <end position="272"/>
    </location>
</feature>
<dbReference type="PROSITE" id="PS50404">
    <property type="entry name" value="GST_NTER"/>
    <property type="match status" value="1"/>
</dbReference>
<dbReference type="InterPro" id="IPR036282">
    <property type="entry name" value="Glutathione-S-Trfase_C_sf"/>
</dbReference>
<evidence type="ECO:0000259" key="2">
    <source>
        <dbReference type="PROSITE" id="PS50404"/>
    </source>
</evidence>
<keyword evidence="5" id="KW-1185">Reference proteome</keyword>
<accession>A0AAP0GX85</accession>
<dbReference type="InterPro" id="IPR004045">
    <property type="entry name" value="Glutathione_S-Trfase_N"/>
</dbReference>
<evidence type="ECO:0000313" key="5">
    <source>
        <dbReference type="Proteomes" id="UP001408789"/>
    </source>
</evidence>
<dbReference type="EMBL" id="JBCNJP010000019">
    <property type="protein sequence ID" value="KAK9062235.1"/>
    <property type="molecule type" value="Genomic_DNA"/>
</dbReference>
<dbReference type="SFLD" id="SFLDS00019">
    <property type="entry name" value="Glutathione_Transferase_(cytos"/>
    <property type="match status" value="1"/>
</dbReference>
<comment type="similarity">
    <text evidence="1">Belongs to the GST superfamily. Zeta family.</text>
</comment>
<dbReference type="PROSITE" id="PS50405">
    <property type="entry name" value="GST_CTER"/>
    <property type="match status" value="1"/>
</dbReference>
<dbReference type="Gene3D" id="3.40.30.10">
    <property type="entry name" value="Glutaredoxin"/>
    <property type="match status" value="2"/>
</dbReference>
<dbReference type="PANTHER" id="PTHR42673:SF18">
    <property type="entry name" value="GLUTATHIONE TRANSFERASE"/>
    <property type="match status" value="1"/>
</dbReference>
<dbReference type="Proteomes" id="UP001408789">
    <property type="component" value="Unassembled WGS sequence"/>
</dbReference>
<dbReference type="InterPro" id="IPR004046">
    <property type="entry name" value="GST_C"/>
</dbReference>
<dbReference type="CDD" id="cd00570">
    <property type="entry name" value="GST_N_family"/>
    <property type="match status" value="1"/>
</dbReference>
<dbReference type="SUPFAM" id="SSF52833">
    <property type="entry name" value="Thioredoxin-like"/>
    <property type="match status" value="1"/>
</dbReference>